<dbReference type="PANTHER" id="PTHR48182:SF3">
    <property type="entry name" value="DUF676 DOMAIN-CONTAINING PROTEIN"/>
    <property type="match status" value="1"/>
</dbReference>
<keyword evidence="2" id="KW-1133">Transmembrane helix</keyword>
<comment type="caution">
    <text evidence="3">The sequence shown here is derived from an EMBL/GenBank/DDBJ whole genome shotgun (WGS) entry which is preliminary data.</text>
</comment>
<evidence type="ECO:0000313" key="4">
    <source>
        <dbReference type="Proteomes" id="UP001244011"/>
    </source>
</evidence>
<name>A0AAJ0BRA5_9PEZI</name>
<evidence type="ECO:0000256" key="1">
    <source>
        <dbReference type="SAM" id="MobiDB-lite"/>
    </source>
</evidence>
<organism evidence="3 4">
    <name type="scientific">Phialemonium atrogriseum</name>
    <dbReference type="NCBI Taxonomy" id="1093897"/>
    <lineage>
        <taxon>Eukaryota</taxon>
        <taxon>Fungi</taxon>
        <taxon>Dikarya</taxon>
        <taxon>Ascomycota</taxon>
        <taxon>Pezizomycotina</taxon>
        <taxon>Sordariomycetes</taxon>
        <taxon>Sordariomycetidae</taxon>
        <taxon>Cephalothecales</taxon>
        <taxon>Cephalothecaceae</taxon>
        <taxon>Phialemonium</taxon>
    </lineage>
</organism>
<feature type="compositionally biased region" description="Basic and acidic residues" evidence="1">
    <location>
        <begin position="40"/>
        <end position="57"/>
    </location>
</feature>
<keyword evidence="2" id="KW-0812">Transmembrane</keyword>
<feature type="transmembrane region" description="Helical" evidence="2">
    <location>
        <begin position="123"/>
        <end position="146"/>
    </location>
</feature>
<gene>
    <name evidence="3" type="ORF">QBC33DRAFT_599230</name>
</gene>
<evidence type="ECO:0000256" key="2">
    <source>
        <dbReference type="SAM" id="Phobius"/>
    </source>
</evidence>
<dbReference type="SUPFAM" id="SSF53474">
    <property type="entry name" value="alpha/beta-Hydrolases"/>
    <property type="match status" value="1"/>
</dbReference>
<keyword evidence="2" id="KW-0472">Membrane</keyword>
<dbReference type="Gene3D" id="3.40.50.1820">
    <property type="entry name" value="alpha/beta hydrolase"/>
    <property type="match status" value="1"/>
</dbReference>
<evidence type="ECO:0000313" key="3">
    <source>
        <dbReference type="EMBL" id="KAK1763025.1"/>
    </source>
</evidence>
<dbReference type="GeneID" id="85315207"/>
<dbReference type="RefSeq" id="XP_060279238.1">
    <property type="nucleotide sequence ID" value="XM_060432020.1"/>
</dbReference>
<dbReference type="PANTHER" id="PTHR48182">
    <property type="entry name" value="PROTEIN SERAC1"/>
    <property type="match status" value="1"/>
</dbReference>
<feature type="transmembrane region" description="Helical" evidence="2">
    <location>
        <begin position="68"/>
        <end position="95"/>
    </location>
</feature>
<accession>A0AAJ0BRA5</accession>
<dbReference type="InterPro" id="IPR052374">
    <property type="entry name" value="SERAC1"/>
</dbReference>
<reference evidence="3" key="1">
    <citation type="submission" date="2023-06" db="EMBL/GenBank/DDBJ databases">
        <title>Genome-scale phylogeny and comparative genomics of the fungal order Sordariales.</title>
        <authorList>
            <consortium name="Lawrence Berkeley National Laboratory"/>
            <person name="Hensen N."/>
            <person name="Bonometti L."/>
            <person name="Westerberg I."/>
            <person name="Brannstrom I.O."/>
            <person name="Guillou S."/>
            <person name="Cros-Aarteil S."/>
            <person name="Calhoun S."/>
            <person name="Haridas S."/>
            <person name="Kuo A."/>
            <person name="Mondo S."/>
            <person name="Pangilinan J."/>
            <person name="Riley R."/>
            <person name="Labutti K."/>
            <person name="Andreopoulos B."/>
            <person name="Lipzen A."/>
            <person name="Chen C."/>
            <person name="Yanf M."/>
            <person name="Daum C."/>
            <person name="Ng V."/>
            <person name="Clum A."/>
            <person name="Steindorff A."/>
            <person name="Ohm R."/>
            <person name="Martin F."/>
            <person name="Silar P."/>
            <person name="Natvig D."/>
            <person name="Lalanne C."/>
            <person name="Gautier V."/>
            <person name="Ament-Velasquez S.L."/>
            <person name="Kruys A."/>
            <person name="Hutchinson M.I."/>
            <person name="Powell A.J."/>
            <person name="Barry K."/>
            <person name="Miller A.N."/>
            <person name="Grigoriev I.V."/>
            <person name="Debuchy R."/>
            <person name="Gladieux P."/>
            <person name="Thoren M.H."/>
            <person name="Johannesson H."/>
        </authorList>
    </citation>
    <scope>NUCLEOTIDE SEQUENCE</scope>
    <source>
        <strain evidence="3">8032-3</strain>
    </source>
</reference>
<feature type="region of interest" description="Disordered" evidence="1">
    <location>
        <begin position="1"/>
        <end position="57"/>
    </location>
</feature>
<protein>
    <recommendedName>
        <fullName evidence="5">DUF676 domain-containing protein</fullName>
    </recommendedName>
</protein>
<proteinExistence type="predicted"/>
<dbReference type="InterPro" id="IPR029058">
    <property type="entry name" value="AB_hydrolase_fold"/>
</dbReference>
<dbReference type="EMBL" id="MU839031">
    <property type="protein sequence ID" value="KAK1763025.1"/>
    <property type="molecule type" value="Genomic_DNA"/>
</dbReference>
<evidence type="ECO:0008006" key="5">
    <source>
        <dbReference type="Google" id="ProtNLM"/>
    </source>
</evidence>
<keyword evidence="4" id="KW-1185">Reference proteome</keyword>
<sequence>MSSTGFTAVQRKTIEHGEMAEMPGKNPAKMPKRSQSEPPAGRKPDDRDRDRDRDEADRQDRFQLSAHIFVVVSVTFSPLIGFCWRLILISLYFTYHYSSFVFHFLRDPPRRWSHVPQFVAKTVVHGVVLVVLTSWCISITPIHVIAPTMMDLWTPYTVHPAFRNTEVMYDAGSSAVVDIFAIHGLGSNPDSAWAHRTGNETRVHWLRDLLPAAEGLQDIRVVLVNHQTRWDSNTANLGLQHHASELLEHIKDLHTANPERPIVFIAHSFGGILLKKALLLAKARSRDVAAMTKGIIFLGVPHRGTNAAFVASCLSCMAFFRGSSSDLLELMSVDGPELLDLESEFYDAYVIQYHSQDIQPYICDILEKRPEKIGKLVLGSIVRPKHGQLRHGRLLDLDTDHRGLNKFQSHDDPNFQTFLKVLWQAYEHALQNSLPPEEKFPPPLVPIAEPEPEPKKKNTTAHDLLVMAVLGMPWAKMSMLTAAGLYGLEDLTAAWLARDRGRSGSYFTPRVPKMVAYGALVHVPLGNLLKWLLHAAFRGRTSLLSQGLQILIINLLVRYLPTVPTYRHHPHPPLPLIYFDIHAR</sequence>
<dbReference type="AlphaFoldDB" id="A0AAJ0BRA5"/>
<dbReference type="Proteomes" id="UP001244011">
    <property type="component" value="Unassembled WGS sequence"/>
</dbReference>